<dbReference type="AlphaFoldDB" id="A0A0C2ZLR1"/>
<name>A0A0C2ZLR1_9AGAM</name>
<evidence type="ECO:0000313" key="2">
    <source>
        <dbReference type="Proteomes" id="UP000053989"/>
    </source>
</evidence>
<protein>
    <submittedName>
        <fullName evidence="1">Uncharacterized protein</fullName>
    </submittedName>
</protein>
<keyword evidence="2" id="KW-1185">Reference proteome</keyword>
<dbReference type="EMBL" id="KN822042">
    <property type="protein sequence ID" value="KIM62513.1"/>
    <property type="molecule type" value="Genomic_DNA"/>
</dbReference>
<proteinExistence type="predicted"/>
<evidence type="ECO:0000313" key="1">
    <source>
        <dbReference type="EMBL" id="KIM62513.1"/>
    </source>
</evidence>
<dbReference type="Proteomes" id="UP000053989">
    <property type="component" value="Unassembled WGS sequence"/>
</dbReference>
<reference evidence="1 2" key="1">
    <citation type="submission" date="2014-04" db="EMBL/GenBank/DDBJ databases">
        <authorList>
            <consortium name="DOE Joint Genome Institute"/>
            <person name="Kuo A."/>
            <person name="Kohler A."/>
            <person name="Nagy L.G."/>
            <person name="Floudas D."/>
            <person name="Copeland A."/>
            <person name="Barry K.W."/>
            <person name="Cichocki N."/>
            <person name="Veneault-Fourrey C."/>
            <person name="LaButti K."/>
            <person name="Lindquist E.A."/>
            <person name="Lipzen A."/>
            <person name="Lundell T."/>
            <person name="Morin E."/>
            <person name="Murat C."/>
            <person name="Sun H."/>
            <person name="Tunlid A."/>
            <person name="Henrissat B."/>
            <person name="Grigoriev I.V."/>
            <person name="Hibbett D.S."/>
            <person name="Martin F."/>
            <person name="Nordberg H.P."/>
            <person name="Cantor M.N."/>
            <person name="Hua S.X."/>
        </authorList>
    </citation>
    <scope>NUCLEOTIDE SEQUENCE [LARGE SCALE GENOMIC DNA]</scope>
    <source>
        <strain evidence="1 2">Foug A</strain>
    </source>
</reference>
<sequence>MISRSKGTLVYYLYKNNNYLVRGWDIGIDSGCAFSRVRRYYANLQALETMAISTLQH</sequence>
<accession>A0A0C2ZLR1</accession>
<dbReference type="InParanoid" id="A0A0C2ZLR1"/>
<dbReference type="HOGENOM" id="CLU_2997795_0_0_1"/>
<organism evidence="1 2">
    <name type="scientific">Scleroderma citrinum Foug A</name>
    <dbReference type="NCBI Taxonomy" id="1036808"/>
    <lineage>
        <taxon>Eukaryota</taxon>
        <taxon>Fungi</taxon>
        <taxon>Dikarya</taxon>
        <taxon>Basidiomycota</taxon>
        <taxon>Agaricomycotina</taxon>
        <taxon>Agaricomycetes</taxon>
        <taxon>Agaricomycetidae</taxon>
        <taxon>Boletales</taxon>
        <taxon>Sclerodermatineae</taxon>
        <taxon>Sclerodermataceae</taxon>
        <taxon>Scleroderma</taxon>
    </lineage>
</organism>
<reference evidence="2" key="2">
    <citation type="submission" date="2015-01" db="EMBL/GenBank/DDBJ databases">
        <title>Evolutionary Origins and Diversification of the Mycorrhizal Mutualists.</title>
        <authorList>
            <consortium name="DOE Joint Genome Institute"/>
            <consortium name="Mycorrhizal Genomics Consortium"/>
            <person name="Kohler A."/>
            <person name="Kuo A."/>
            <person name="Nagy L.G."/>
            <person name="Floudas D."/>
            <person name="Copeland A."/>
            <person name="Barry K.W."/>
            <person name="Cichocki N."/>
            <person name="Veneault-Fourrey C."/>
            <person name="LaButti K."/>
            <person name="Lindquist E.A."/>
            <person name="Lipzen A."/>
            <person name="Lundell T."/>
            <person name="Morin E."/>
            <person name="Murat C."/>
            <person name="Riley R."/>
            <person name="Ohm R."/>
            <person name="Sun H."/>
            <person name="Tunlid A."/>
            <person name="Henrissat B."/>
            <person name="Grigoriev I.V."/>
            <person name="Hibbett D.S."/>
            <person name="Martin F."/>
        </authorList>
    </citation>
    <scope>NUCLEOTIDE SEQUENCE [LARGE SCALE GENOMIC DNA]</scope>
    <source>
        <strain evidence="2">Foug A</strain>
    </source>
</reference>
<gene>
    <name evidence="1" type="ORF">SCLCIDRAFT_1215112</name>
</gene>